<dbReference type="EMBL" id="JANEYF010002540">
    <property type="protein sequence ID" value="KAJ8945104.1"/>
    <property type="molecule type" value="Genomic_DNA"/>
</dbReference>
<protein>
    <submittedName>
        <fullName evidence="3">Uncharacterized protein</fullName>
    </submittedName>
</protein>
<keyword evidence="2" id="KW-0732">Signal</keyword>
<dbReference type="AlphaFoldDB" id="A0AAV8Y139"/>
<feature type="chain" id="PRO_5043485387" evidence="2">
    <location>
        <begin position="18"/>
        <end position="215"/>
    </location>
</feature>
<feature type="region of interest" description="Disordered" evidence="1">
    <location>
        <begin position="146"/>
        <end position="178"/>
    </location>
</feature>
<sequence length="215" mass="25123">MYRVILYLLKWITTCLGALEQIINAAVDNEPNFSEFHIDETCGQRNCKIVLDIMNVDEDYCVIKNTVLTNPIVDVQRNINNKFTIVADNSMPLTIFNKDDKEPNHVPEYFAPVIVPNINAARDVRIIEPDQENVPPGDYSEIKENAKKNTKKRLRNPQKWKQNIRKNKRQREEEYENVKGQKVTKNSVKENMCLSNEHCPFKCSRTISRDEREQI</sequence>
<feature type="signal peptide" evidence="2">
    <location>
        <begin position="1"/>
        <end position="17"/>
    </location>
</feature>
<proteinExistence type="predicted"/>
<accession>A0AAV8Y139</accession>
<evidence type="ECO:0000313" key="3">
    <source>
        <dbReference type="EMBL" id="KAJ8945104.1"/>
    </source>
</evidence>
<dbReference type="Proteomes" id="UP001162156">
    <property type="component" value="Unassembled WGS sequence"/>
</dbReference>
<name>A0AAV8Y139_9CUCU</name>
<organism evidence="3 4">
    <name type="scientific">Rhamnusium bicolor</name>
    <dbReference type="NCBI Taxonomy" id="1586634"/>
    <lineage>
        <taxon>Eukaryota</taxon>
        <taxon>Metazoa</taxon>
        <taxon>Ecdysozoa</taxon>
        <taxon>Arthropoda</taxon>
        <taxon>Hexapoda</taxon>
        <taxon>Insecta</taxon>
        <taxon>Pterygota</taxon>
        <taxon>Neoptera</taxon>
        <taxon>Endopterygota</taxon>
        <taxon>Coleoptera</taxon>
        <taxon>Polyphaga</taxon>
        <taxon>Cucujiformia</taxon>
        <taxon>Chrysomeloidea</taxon>
        <taxon>Cerambycidae</taxon>
        <taxon>Lepturinae</taxon>
        <taxon>Rhagiini</taxon>
        <taxon>Rhamnusium</taxon>
    </lineage>
</organism>
<feature type="non-terminal residue" evidence="3">
    <location>
        <position position="215"/>
    </location>
</feature>
<gene>
    <name evidence="3" type="ORF">NQ314_009317</name>
</gene>
<keyword evidence="4" id="KW-1185">Reference proteome</keyword>
<evidence type="ECO:0000313" key="4">
    <source>
        <dbReference type="Proteomes" id="UP001162156"/>
    </source>
</evidence>
<evidence type="ECO:0000256" key="2">
    <source>
        <dbReference type="SAM" id="SignalP"/>
    </source>
</evidence>
<reference evidence="3" key="1">
    <citation type="journal article" date="2023" name="Insect Mol. Biol.">
        <title>Genome sequencing provides insights into the evolution of gene families encoding plant cell wall-degrading enzymes in longhorned beetles.</title>
        <authorList>
            <person name="Shin N.R."/>
            <person name="Okamura Y."/>
            <person name="Kirsch R."/>
            <person name="Pauchet Y."/>
        </authorList>
    </citation>
    <scope>NUCLEOTIDE SEQUENCE</scope>
    <source>
        <strain evidence="3">RBIC_L_NR</strain>
    </source>
</reference>
<feature type="compositionally biased region" description="Basic residues" evidence="1">
    <location>
        <begin position="148"/>
        <end position="169"/>
    </location>
</feature>
<comment type="caution">
    <text evidence="3">The sequence shown here is derived from an EMBL/GenBank/DDBJ whole genome shotgun (WGS) entry which is preliminary data.</text>
</comment>
<evidence type="ECO:0000256" key="1">
    <source>
        <dbReference type="SAM" id="MobiDB-lite"/>
    </source>
</evidence>